<evidence type="ECO:0000259" key="4">
    <source>
        <dbReference type="PROSITE" id="PS51140"/>
    </source>
</evidence>
<dbReference type="PROSITE" id="PS50828">
    <property type="entry name" value="SMR"/>
    <property type="match status" value="1"/>
</dbReference>
<dbReference type="InterPro" id="IPR003892">
    <property type="entry name" value="CUE"/>
</dbReference>
<name>A0A4T0FK78_9BASI</name>
<dbReference type="InterPro" id="IPR052772">
    <property type="entry name" value="Endo/PolyKinase_Domain-Protein"/>
</dbReference>
<feature type="compositionally biased region" description="Polar residues" evidence="2">
    <location>
        <begin position="266"/>
        <end position="281"/>
    </location>
</feature>
<dbReference type="PROSITE" id="PS51140">
    <property type="entry name" value="CUE"/>
    <property type="match status" value="1"/>
</dbReference>
<gene>
    <name evidence="5" type="ORF">E3P99_02487</name>
</gene>
<dbReference type="SUPFAM" id="SSF160443">
    <property type="entry name" value="SMR domain-like"/>
    <property type="match status" value="1"/>
</dbReference>
<evidence type="ECO:0000256" key="2">
    <source>
        <dbReference type="SAM" id="MobiDB-lite"/>
    </source>
</evidence>
<dbReference type="AlphaFoldDB" id="A0A4T0FK78"/>
<keyword evidence="1" id="KW-0175">Coiled coil</keyword>
<reference evidence="5 6" key="1">
    <citation type="submission" date="2019-03" db="EMBL/GenBank/DDBJ databases">
        <title>Sequencing 23 genomes of Wallemia ichthyophaga.</title>
        <authorList>
            <person name="Gostincar C."/>
        </authorList>
    </citation>
    <scope>NUCLEOTIDE SEQUENCE [LARGE SCALE GENOMIC DNA]</scope>
    <source>
        <strain evidence="5 6">EXF-5753</strain>
    </source>
</reference>
<comment type="caution">
    <text evidence="5">The sequence shown here is derived from an EMBL/GenBank/DDBJ whole genome shotgun (WGS) entry which is preliminary data.</text>
</comment>
<dbReference type="InterPro" id="IPR036063">
    <property type="entry name" value="Smr_dom_sf"/>
</dbReference>
<keyword evidence="6" id="KW-1185">Reference proteome</keyword>
<evidence type="ECO:0000256" key="1">
    <source>
        <dbReference type="SAM" id="Coils"/>
    </source>
</evidence>
<evidence type="ECO:0000313" key="5">
    <source>
        <dbReference type="EMBL" id="TIA88608.1"/>
    </source>
</evidence>
<dbReference type="OrthoDB" id="4080456at2759"/>
<feature type="domain" description="Smr" evidence="3">
    <location>
        <begin position="400"/>
        <end position="484"/>
    </location>
</feature>
<sequence>MTSIGDYKLLVDDYADAKDPSALVSCLDSLSLNNHIDDNVIDFLTTSFPSLSTAQLQQTLSNNKNDLDATIEYLISNESRLAASHQDAAQPTPTQRIKLVTPSKNQSKQSNKSKKAYSSFHPANRVRDLEPPPDLDWVYLESISSSIHRQLGVSNAQLVNSLRNLIETSHFQTLSASLSAYLSTFKHILDTQSLDLLLALFDNQNIDDAKLVLQACNNRIEDAEVVLQTLNQLKASELSLDESLNHLADVGAAKPSPQPHTAFSRARSTPSIPSQSISAPTGWSKVNKKPSKKNTQPLFPHLPQVTKDDMDANDFKSQSNQYEIYCRKMEDDFRIKRQTAIKDAGHLYQSSKAWKHGTGAIASQARSQQAREYKELADEWAIKAAKASIQSRSTLSENVIDLHYLTLAEALAVASDSVDKWWSKRPLNNNQLLKLGPLMFITGVGLHSTGKQPILFPQVSRMLESNGWNVERQASRGCIIVKGR</sequence>
<feature type="domain" description="CUE" evidence="4">
    <location>
        <begin position="36"/>
        <end position="79"/>
    </location>
</feature>
<dbReference type="Pfam" id="PF02845">
    <property type="entry name" value="CUE"/>
    <property type="match status" value="1"/>
</dbReference>
<evidence type="ECO:0000313" key="6">
    <source>
        <dbReference type="Proteomes" id="UP000310189"/>
    </source>
</evidence>
<evidence type="ECO:0000259" key="3">
    <source>
        <dbReference type="PROSITE" id="PS50828"/>
    </source>
</evidence>
<accession>A0A4T0FK78</accession>
<organism evidence="5 6">
    <name type="scientific">Wallemia hederae</name>
    <dbReference type="NCBI Taxonomy" id="1540922"/>
    <lineage>
        <taxon>Eukaryota</taxon>
        <taxon>Fungi</taxon>
        <taxon>Dikarya</taxon>
        <taxon>Basidiomycota</taxon>
        <taxon>Wallemiomycotina</taxon>
        <taxon>Wallemiomycetes</taxon>
        <taxon>Wallemiales</taxon>
        <taxon>Wallemiaceae</taxon>
        <taxon>Wallemia</taxon>
    </lineage>
</organism>
<dbReference type="PANTHER" id="PTHR46535:SF1">
    <property type="entry name" value="NEDD4-BINDING PROTEIN 2"/>
    <property type="match status" value="1"/>
</dbReference>
<dbReference type="Gene3D" id="3.30.1370.110">
    <property type="match status" value="1"/>
</dbReference>
<protein>
    <recommendedName>
        <fullName evidence="7">Smr domain-containing protein</fullName>
    </recommendedName>
</protein>
<dbReference type="PANTHER" id="PTHR46535">
    <property type="entry name" value="NEDD4-BINDING PROTEIN 2"/>
    <property type="match status" value="1"/>
</dbReference>
<dbReference type="GO" id="GO:0005634">
    <property type="term" value="C:nucleus"/>
    <property type="evidence" value="ECO:0007669"/>
    <property type="project" value="TreeGrafter"/>
</dbReference>
<dbReference type="GO" id="GO:0004519">
    <property type="term" value="F:endonuclease activity"/>
    <property type="evidence" value="ECO:0007669"/>
    <property type="project" value="TreeGrafter"/>
</dbReference>
<dbReference type="InterPro" id="IPR002625">
    <property type="entry name" value="Smr_dom"/>
</dbReference>
<evidence type="ECO:0008006" key="7">
    <source>
        <dbReference type="Google" id="ProtNLM"/>
    </source>
</evidence>
<feature type="region of interest" description="Disordered" evidence="2">
    <location>
        <begin position="82"/>
        <end position="119"/>
    </location>
</feature>
<feature type="coiled-coil region" evidence="1">
    <location>
        <begin position="206"/>
        <end position="233"/>
    </location>
</feature>
<dbReference type="GO" id="GO:0043130">
    <property type="term" value="F:ubiquitin binding"/>
    <property type="evidence" value="ECO:0007669"/>
    <property type="project" value="InterPro"/>
</dbReference>
<dbReference type="CDD" id="cd14279">
    <property type="entry name" value="CUE"/>
    <property type="match status" value="1"/>
</dbReference>
<proteinExistence type="predicted"/>
<feature type="region of interest" description="Disordered" evidence="2">
    <location>
        <begin position="250"/>
        <end position="311"/>
    </location>
</feature>
<dbReference type="EMBL" id="SPNW01000036">
    <property type="protein sequence ID" value="TIA88608.1"/>
    <property type="molecule type" value="Genomic_DNA"/>
</dbReference>
<dbReference type="Proteomes" id="UP000310189">
    <property type="component" value="Unassembled WGS sequence"/>
</dbReference>